<dbReference type="EMBL" id="JANIBK010000100">
    <property type="protein sequence ID" value="MCQ8129810.1"/>
    <property type="molecule type" value="Genomic_DNA"/>
</dbReference>
<organism evidence="1 2">
    <name type="scientific">Methylomonas rivi</name>
    <dbReference type="NCBI Taxonomy" id="2952226"/>
    <lineage>
        <taxon>Bacteria</taxon>
        <taxon>Pseudomonadati</taxon>
        <taxon>Pseudomonadota</taxon>
        <taxon>Gammaproteobacteria</taxon>
        <taxon>Methylococcales</taxon>
        <taxon>Methylococcaceae</taxon>
        <taxon>Methylomonas</taxon>
    </lineage>
</organism>
<dbReference type="Proteomes" id="UP001524586">
    <property type="component" value="Unassembled WGS sequence"/>
</dbReference>
<proteinExistence type="predicted"/>
<name>A0ABT1U7H0_9GAMM</name>
<comment type="caution">
    <text evidence="1">The sequence shown here is derived from an EMBL/GenBank/DDBJ whole genome shotgun (WGS) entry which is preliminary data.</text>
</comment>
<evidence type="ECO:0008006" key="3">
    <source>
        <dbReference type="Google" id="ProtNLM"/>
    </source>
</evidence>
<dbReference type="RefSeq" id="WP_256616238.1">
    <property type="nucleotide sequence ID" value="NZ_JANIBK010000100.1"/>
</dbReference>
<evidence type="ECO:0000313" key="2">
    <source>
        <dbReference type="Proteomes" id="UP001524586"/>
    </source>
</evidence>
<protein>
    <recommendedName>
        <fullName evidence="3">DUF4105 domain-containing protein</fullName>
    </recommendedName>
</protein>
<gene>
    <name evidence="1" type="ORF">NP596_15225</name>
</gene>
<evidence type="ECO:0000313" key="1">
    <source>
        <dbReference type="EMBL" id="MCQ8129810.1"/>
    </source>
</evidence>
<keyword evidence="2" id="KW-1185">Reference proteome</keyword>
<reference evidence="1 2" key="1">
    <citation type="submission" date="2022-07" db="EMBL/GenBank/DDBJ databases">
        <title>Methylomonas rivi sp. nov., Methylomonas rosea sp. nov., Methylomonas aureus sp. nov. and Methylomonas subterranea sp. nov., four novel methanotrophs isolated from a freshwater creek and the deep terrestrial subsurface.</title>
        <authorList>
            <person name="Abin C."/>
            <person name="Sankaranarayanan K."/>
            <person name="Garner C."/>
            <person name="Sindelar R."/>
            <person name="Kotary K."/>
            <person name="Garner R."/>
            <person name="Barclay S."/>
            <person name="Lawson P."/>
            <person name="Krumholz L."/>
        </authorList>
    </citation>
    <scope>NUCLEOTIDE SEQUENCE [LARGE SCALE GENOMIC DNA]</scope>
    <source>
        <strain evidence="1 2">WSC-6</strain>
    </source>
</reference>
<sequence length="618" mass="69157">MKRLAGLLALLWLGGANAKPIHYLYIEANEGTASGGHVALQLEDTVFHYQYSDGLIRLAKDDGAAFDFDYRYLQNRNLRAADIEVSDDSFAVLQDYFNRQFWDQDRQFKHFQALENDRQLLAWLLSLKTAAPALPHPALKLPAAGLFYAAGNFDDTPPESGPCQTQAAADSVTGQLRRQLEQKHGAGYLAQRIDNQTQSILHLAPPDLANLNGESNYTFSQAYLDKLNGLLALQALQASKPLSATACHALAGEDGRLDPAQISALQGYRLQLMHSAQNLLNSKRPDWGQALFVSLARLVATEQSLAGGQWVFLDDFAPDATVIDTARYANQAAAMQQHFLAAQNRWRRQRQALTAAQTLDDLGYADLELAANRYREWQASQSQHTLRYQGQQALPLKPLALPNRVLPQLSAQQLRQSLTALQSRLPDIGDRLHRHYAYDLFSRNCVTELFRHIDLALGSETEPRLGGRLNPAWQIIPFTAFADLRRQYPDSRTRLLPSLRRQQLAERYAEEFAPWVFARESNVLTAELYRYNPDDTAFLFFTDDSLLPRPLFGAFNLLAGLGQSLWGLLQSPLDAGAALHNGTRGVLMSLPELVFINIRKGSYKFVLPEQWPPAVALP</sequence>
<accession>A0ABT1U7H0</accession>